<dbReference type="AlphaFoldDB" id="A0A0F9KAV2"/>
<organism evidence="1">
    <name type="scientific">marine sediment metagenome</name>
    <dbReference type="NCBI Taxonomy" id="412755"/>
    <lineage>
        <taxon>unclassified sequences</taxon>
        <taxon>metagenomes</taxon>
        <taxon>ecological metagenomes</taxon>
    </lineage>
</organism>
<accession>A0A0F9KAV2</accession>
<protein>
    <submittedName>
        <fullName evidence="1">Uncharacterized protein</fullName>
    </submittedName>
</protein>
<sequence>MKAIGFTGCNATYAEGQPEYLSLPVHKAEDGLITSCWKLSFIERIKVVLTGEIFLQVLTFNKPLQPLKMLARKPKL</sequence>
<proteinExistence type="predicted"/>
<gene>
    <name evidence="1" type="ORF">LCGC14_1353290</name>
</gene>
<dbReference type="EMBL" id="LAZR01008384">
    <property type="protein sequence ID" value="KKM79103.1"/>
    <property type="molecule type" value="Genomic_DNA"/>
</dbReference>
<comment type="caution">
    <text evidence="1">The sequence shown here is derived from an EMBL/GenBank/DDBJ whole genome shotgun (WGS) entry which is preliminary data.</text>
</comment>
<reference evidence="1" key="1">
    <citation type="journal article" date="2015" name="Nature">
        <title>Complex archaea that bridge the gap between prokaryotes and eukaryotes.</title>
        <authorList>
            <person name="Spang A."/>
            <person name="Saw J.H."/>
            <person name="Jorgensen S.L."/>
            <person name="Zaremba-Niedzwiedzka K."/>
            <person name="Martijn J."/>
            <person name="Lind A.E."/>
            <person name="van Eijk R."/>
            <person name="Schleper C."/>
            <person name="Guy L."/>
            <person name="Ettema T.J."/>
        </authorList>
    </citation>
    <scope>NUCLEOTIDE SEQUENCE</scope>
</reference>
<evidence type="ECO:0000313" key="1">
    <source>
        <dbReference type="EMBL" id="KKM79103.1"/>
    </source>
</evidence>
<name>A0A0F9KAV2_9ZZZZ</name>